<accession>A0A7M4D7S9</accession>
<dbReference type="Gene3D" id="3.20.70.20">
    <property type="match status" value="1"/>
</dbReference>
<dbReference type="PANTHER" id="PTHR43641:SF2">
    <property type="entry name" value="DEHYDRATASE YBIW-RELATED"/>
    <property type="match status" value="1"/>
</dbReference>
<dbReference type="GO" id="GO:0016740">
    <property type="term" value="F:transferase activity"/>
    <property type="evidence" value="ECO:0007669"/>
    <property type="project" value="UniProtKB-KW"/>
</dbReference>
<evidence type="ECO:0000313" key="6">
    <source>
        <dbReference type="EMBL" id="MUP38708.1"/>
    </source>
</evidence>
<sequence length="786" mass="88575">MTERIQNLRKISVDTAPSLDIERALIETDFYKENNGKYSIPMMRALTFMEICKKKTIYLGEGELIVGERGPSPKCVPTFPELTCHSVDDLNVLNTRDLQRYTISQEDIDTYAREVIPYWEGRTMRERIFNYVPQEWSAAYEAGLFTEFMEQRAPGHTTLDGKIYKKGLLDFKKDIQAHIDRLDFMNDDEATDKLEELKAMAVSCDAAIVFAERHADLAEEQAKTEKDPQRLTELKKIAEVCRWIPAHAPRNFHEAIQMYWFMHLGTITELNGWDAMNPGHFDQHLEPFYNKGIESGDLSREEAKELLSCFWIKVNNHPAPPKVGITARESGTYNDFTNINIGGVRRDGSDGVSEVSYLLLEIIEDLHILQPGSSIHVSTRTPDRFLKEGCKVIRQGHGYPSVFNPDVYVMELLRQGKSLEDAREGGCSGCIEVGAFGKEAYVLTGYLNVPKVLEVTLNNGINPVTGKIAGIQTGDPRNFKSFEELYEAFLKQLNFVVDQKVRVSNYIDRMFAKYAPAPLLSVLTDDCIARGRDYYNAGPRYNTNYIQCTGLGTITDSLATLKKHVFESKDFTMDSILEAVGKNFEGEEILRQTILNKTPFFGNDDEYADSIAVRVYNDLLEAIDGKPNTKGETYHLNMLSTTCHVYFGKVMGATPNGRLAGKSISDGTSPSHGSDVNGPSAVIRSLTKIDQTKSGGTLLNQRFLPSLLKRDEDINKLSKLIRSYFSLGGHHIQFNIVDSATLLAAQACPEDYKDLLVRMAGYSDYFNDMNADLQQEVIDRTENESF</sequence>
<dbReference type="AlphaFoldDB" id="A0A7M4D7S9"/>
<protein>
    <submittedName>
        <fullName evidence="6">Formate C-acetyltransferase/glycerol dehydratase family glycyl radical enzyme</fullName>
    </submittedName>
</protein>
<evidence type="ECO:0000313" key="7">
    <source>
        <dbReference type="EMBL" id="MVB07913.1"/>
    </source>
</evidence>
<evidence type="ECO:0000259" key="5">
    <source>
        <dbReference type="PROSITE" id="PS51554"/>
    </source>
</evidence>
<dbReference type="InterPro" id="IPR050012">
    <property type="entry name" value="Glycl_HYPD"/>
</dbReference>
<dbReference type="PROSITE" id="PS51149">
    <property type="entry name" value="GLY_RADICAL_2"/>
    <property type="match status" value="1"/>
</dbReference>
<keyword evidence="8" id="KW-1185">Reference proteome</keyword>
<dbReference type="Pfam" id="PF01228">
    <property type="entry name" value="Gly_radical"/>
    <property type="match status" value="1"/>
</dbReference>
<feature type="domain" description="PFL" evidence="5">
    <location>
        <begin position="3"/>
        <end position="659"/>
    </location>
</feature>
<dbReference type="InterPro" id="IPR051215">
    <property type="entry name" value="GRE"/>
</dbReference>
<dbReference type="EMBL" id="WOTW01000030">
    <property type="protein sequence ID" value="MUP38708.1"/>
    <property type="molecule type" value="Genomic_DNA"/>
</dbReference>
<dbReference type="NCBIfam" id="NF043068">
    <property type="entry name" value="glycl_HYPD"/>
    <property type="match status" value="1"/>
</dbReference>
<dbReference type="InterPro" id="IPR001150">
    <property type="entry name" value="Gly_radical"/>
</dbReference>
<dbReference type="OrthoDB" id="9803969at2"/>
<organism evidence="6 9">
    <name type="scientific">Labilibaculum euxinus</name>
    <dbReference type="NCBI Taxonomy" id="2686357"/>
    <lineage>
        <taxon>Bacteria</taxon>
        <taxon>Pseudomonadati</taxon>
        <taxon>Bacteroidota</taxon>
        <taxon>Bacteroidia</taxon>
        <taxon>Marinilabiliales</taxon>
        <taxon>Marinifilaceae</taxon>
        <taxon>Labilibaculum</taxon>
    </lineage>
</organism>
<dbReference type="InterPro" id="IPR004184">
    <property type="entry name" value="PFL_dom"/>
</dbReference>
<evidence type="ECO:0000256" key="2">
    <source>
        <dbReference type="ARBA" id="ARBA00023239"/>
    </source>
</evidence>
<feature type="modified residue" description="Glycine radical" evidence="3">
    <location>
        <position position="761"/>
    </location>
</feature>
<dbReference type="GO" id="GO:0005829">
    <property type="term" value="C:cytosol"/>
    <property type="evidence" value="ECO:0007669"/>
    <property type="project" value="TreeGrafter"/>
</dbReference>
<evidence type="ECO:0000313" key="8">
    <source>
        <dbReference type="Proteomes" id="UP000285951"/>
    </source>
</evidence>
<gene>
    <name evidence="7" type="ORF">DWB62_012850</name>
    <name evidence="6" type="ORF">GNY23_12850</name>
</gene>
<keyword evidence="2" id="KW-0456">Lyase</keyword>
<comment type="caution">
    <text evidence="6">The sequence shown here is derived from an EMBL/GenBank/DDBJ whole genome shotgun (WGS) entry which is preliminary data.</text>
</comment>
<keyword evidence="1 3" id="KW-0556">Organic radical</keyword>
<feature type="domain" description="Glycine radical" evidence="4">
    <location>
        <begin position="666"/>
        <end position="786"/>
    </location>
</feature>
<dbReference type="Pfam" id="PF02901">
    <property type="entry name" value="PFL-like"/>
    <property type="match status" value="1"/>
</dbReference>
<evidence type="ECO:0000313" key="9">
    <source>
        <dbReference type="Proteomes" id="UP000462449"/>
    </source>
</evidence>
<dbReference type="PROSITE" id="PS51554">
    <property type="entry name" value="PFL"/>
    <property type="match status" value="1"/>
</dbReference>
<dbReference type="GO" id="GO:0016835">
    <property type="term" value="F:carbon-oxygen lyase activity"/>
    <property type="evidence" value="ECO:0007669"/>
    <property type="project" value="InterPro"/>
</dbReference>
<dbReference type="CDD" id="cd01677">
    <property type="entry name" value="PFL2_DhaB_BssA"/>
    <property type="match status" value="1"/>
</dbReference>
<reference evidence="7 8" key="1">
    <citation type="submission" date="2019-11" db="EMBL/GenBank/DDBJ databases">
        <title>Draft genome sequence of Labilibaculum sp. strain SYP isolated from Black Sea.</title>
        <authorList>
            <person name="Yadav S."/>
            <person name="Villanueva L."/>
        </authorList>
    </citation>
    <scope>NUCLEOTIDE SEQUENCE [LARGE SCALE GENOMIC DNA]</scope>
    <source>
        <strain evidence="7 8">44</strain>
    </source>
</reference>
<evidence type="ECO:0000259" key="4">
    <source>
        <dbReference type="PROSITE" id="PS51149"/>
    </source>
</evidence>
<evidence type="ECO:0000256" key="3">
    <source>
        <dbReference type="PROSITE-ProRule" id="PRU00493"/>
    </source>
</evidence>
<dbReference type="SUPFAM" id="SSF51998">
    <property type="entry name" value="PFL-like glycyl radical enzymes"/>
    <property type="match status" value="1"/>
</dbReference>
<proteinExistence type="predicted"/>
<keyword evidence="6" id="KW-0808">Transferase</keyword>
<dbReference type="PANTHER" id="PTHR43641">
    <property type="entry name" value="FORMATE ACETYLTRANSFERASE 3-RELATED"/>
    <property type="match status" value="1"/>
</dbReference>
<evidence type="ECO:0000256" key="1">
    <source>
        <dbReference type="ARBA" id="ARBA00022818"/>
    </source>
</evidence>
<dbReference type="EMBL" id="QTZN02000030">
    <property type="protein sequence ID" value="MVB07913.1"/>
    <property type="molecule type" value="Genomic_DNA"/>
</dbReference>
<dbReference type="Proteomes" id="UP000285951">
    <property type="component" value="Unassembled WGS sequence"/>
</dbReference>
<dbReference type="Proteomes" id="UP000462449">
    <property type="component" value="Unassembled WGS sequence"/>
</dbReference>
<name>A0A7M4D7S9_9BACT</name>
<reference evidence="6 9" key="2">
    <citation type="submission" date="2019-12" db="EMBL/GenBank/DDBJ databases">
        <title>Draft genome sequence of Labilibaculum sp. strain 44 isolated from deep waters of Black Sea.</title>
        <authorList>
            <person name="Yadav S."/>
            <person name="Villanueva L."/>
        </authorList>
    </citation>
    <scope>NUCLEOTIDE SEQUENCE [LARGE SCALE GENOMIC DNA]</scope>
    <source>
        <strain evidence="6 9">44</strain>
    </source>
</reference>